<proteinExistence type="predicted"/>
<evidence type="ECO:0000313" key="1">
    <source>
        <dbReference type="EMBL" id="CAK9174998.1"/>
    </source>
</evidence>
<reference evidence="1 2" key="1">
    <citation type="submission" date="2024-02" db="EMBL/GenBank/DDBJ databases">
        <authorList>
            <person name="Vignale AGUSTIN F."/>
            <person name="Sosa J E."/>
            <person name="Modenutti C."/>
        </authorList>
    </citation>
    <scope>NUCLEOTIDE SEQUENCE [LARGE SCALE GENOMIC DNA]</scope>
</reference>
<gene>
    <name evidence="1" type="ORF">ILEXP_LOCUS44787</name>
</gene>
<dbReference type="AlphaFoldDB" id="A0ABC8TZR3"/>
<keyword evidence="2" id="KW-1185">Reference proteome</keyword>
<dbReference type="EMBL" id="CAUOFW020006503">
    <property type="protein sequence ID" value="CAK9174998.1"/>
    <property type="molecule type" value="Genomic_DNA"/>
</dbReference>
<organism evidence="1 2">
    <name type="scientific">Ilex paraguariensis</name>
    <name type="common">yerba mate</name>
    <dbReference type="NCBI Taxonomy" id="185542"/>
    <lineage>
        <taxon>Eukaryota</taxon>
        <taxon>Viridiplantae</taxon>
        <taxon>Streptophyta</taxon>
        <taxon>Embryophyta</taxon>
        <taxon>Tracheophyta</taxon>
        <taxon>Spermatophyta</taxon>
        <taxon>Magnoliopsida</taxon>
        <taxon>eudicotyledons</taxon>
        <taxon>Gunneridae</taxon>
        <taxon>Pentapetalae</taxon>
        <taxon>asterids</taxon>
        <taxon>campanulids</taxon>
        <taxon>Aquifoliales</taxon>
        <taxon>Aquifoliaceae</taxon>
        <taxon>Ilex</taxon>
    </lineage>
</organism>
<sequence length="122" mass="12640">MWTKPLEQELAPVGQLGDALVARANAIGKLGDAIIGDANGYLGDADRAKPSSLDDVLGIGCVDEEARRKAGDALLQLAWGRRLCAGSNGRRLWALVGCGQRQEGLTLAAVVGAIAAGDEMLD</sequence>
<dbReference type="Proteomes" id="UP001642360">
    <property type="component" value="Unassembled WGS sequence"/>
</dbReference>
<comment type="caution">
    <text evidence="1">The sequence shown here is derived from an EMBL/GenBank/DDBJ whole genome shotgun (WGS) entry which is preliminary data.</text>
</comment>
<protein>
    <submittedName>
        <fullName evidence="1">Uncharacterized protein</fullName>
    </submittedName>
</protein>
<evidence type="ECO:0000313" key="2">
    <source>
        <dbReference type="Proteomes" id="UP001642360"/>
    </source>
</evidence>
<name>A0ABC8TZR3_9AQUA</name>
<accession>A0ABC8TZR3</accession>